<proteinExistence type="predicted"/>
<organism evidence="1 2">
    <name type="scientific">Chrysodeixis includens</name>
    <name type="common">Soybean looper</name>
    <name type="synonym">Pseudoplusia includens</name>
    <dbReference type="NCBI Taxonomy" id="689277"/>
    <lineage>
        <taxon>Eukaryota</taxon>
        <taxon>Metazoa</taxon>
        <taxon>Ecdysozoa</taxon>
        <taxon>Arthropoda</taxon>
        <taxon>Hexapoda</taxon>
        <taxon>Insecta</taxon>
        <taxon>Pterygota</taxon>
        <taxon>Neoptera</taxon>
        <taxon>Endopterygota</taxon>
        <taxon>Lepidoptera</taxon>
        <taxon>Glossata</taxon>
        <taxon>Ditrysia</taxon>
        <taxon>Noctuoidea</taxon>
        <taxon>Noctuidae</taxon>
        <taxon>Plusiinae</taxon>
        <taxon>Chrysodeixis</taxon>
    </lineage>
</organism>
<sequence>MFCAVSIHLAPFLFCAHNNEEETIASETIVNSRCMLGAAEAVRTHTVADLLFLFIERSRPHLSGPGDIHVQLPAMATHSSRSLRARAPVARCRAALTAAEHT</sequence>
<dbReference type="AlphaFoldDB" id="A0A9N8PXJ0"/>
<keyword evidence="2" id="KW-1185">Reference proteome</keyword>
<name>A0A9N8PXJ0_CHRIL</name>
<evidence type="ECO:0000313" key="1">
    <source>
        <dbReference type="EMBL" id="CAD0196376.1"/>
    </source>
</evidence>
<dbReference type="Proteomes" id="UP001154114">
    <property type="component" value="Chromosome 4"/>
</dbReference>
<dbReference type="EMBL" id="LR824007">
    <property type="protein sequence ID" value="CAD0196376.1"/>
    <property type="molecule type" value="Genomic_DNA"/>
</dbReference>
<gene>
    <name evidence="1" type="ORF">CINC_LOCUS10668</name>
</gene>
<reference evidence="1" key="1">
    <citation type="submission" date="2021-12" db="EMBL/GenBank/DDBJ databases">
        <authorList>
            <person name="King R."/>
        </authorList>
    </citation>
    <scope>NUCLEOTIDE SEQUENCE</scope>
</reference>
<evidence type="ECO:0000313" key="2">
    <source>
        <dbReference type="Proteomes" id="UP001154114"/>
    </source>
</evidence>
<accession>A0A9N8PXJ0</accession>
<protein>
    <submittedName>
        <fullName evidence="1">Uncharacterized protein</fullName>
    </submittedName>
</protein>